<comment type="caution">
    <text evidence="2">The sequence shown here is derived from an EMBL/GenBank/DDBJ whole genome shotgun (WGS) entry which is preliminary data.</text>
</comment>
<name>A0ABW4W6Z9_9HYPH</name>
<evidence type="ECO:0000313" key="2">
    <source>
        <dbReference type="EMBL" id="MFD2052224.1"/>
    </source>
</evidence>
<evidence type="ECO:0000313" key="3">
    <source>
        <dbReference type="Proteomes" id="UP001597349"/>
    </source>
</evidence>
<feature type="region of interest" description="Disordered" evidence="1">
    <location>
        <begin position="47"/>
        <end position="67"/>
    </location>
</feature>
<protein>
    <submittedName>
        <fullName evidence="2">Uncharacterized protein</fullName>
    </submittedName>
</protein>
<dbReference type="RefSeq" id="WP_379017045.1">
    <property type="nucleotide sequence ID" value="NZ_JBHUGY010000008.1"/>
</dbReference>
<dbReference type="Proteomes" id="UP001597349">
    <property type="component" value="Unassembled WGS sequence"/>
</dbReference>
<dbReference type="EMBL" id="JBHUGY010000008">
    <property type="protein sequence ID" value="MFD2052224.1"/>
    <property type="molecule type" value="Genomic_DNA"/>
</dbReference>
<keyword evidence="3" id="KW-1185">Reference proteome</keyword>
<feature type="compositionally biased region" description="Polar residues" evidence="1">
    <location>
        <begin position="47"/>
        <end position="62"/>
    </location>
</feature>
<evidence type="ECO:0000256" key="1">
    <source>
        <dbReference type="SAM" id="MobiDB-lite"/>
    </source>
</evidence>
<reference evidence="3" key="1">
    <citation type="journal article" date="2019" name="Int. J. Syst. Evol. Microbiol.">
        <title>The Global Catalogue of Microorganisms (GCM) 10K type strain sequencing project: providing services to taxonomists for standard genome sequencing and annotation.</title>
        <authorList>
            <consortium name="The Broad Institute Genomics Platform"/>
            <consortium name="The Broad Institute Genome Sequencing Center for Infectious Disease"/>
            <person name="Wu L."/>
            <person name="Ma J."/>
        </authorList>
    </citation>
    <scope>NUCLEOTIDE SEQUENCE [LARGE SCALE GENOMIC DNA]</scope>
    <source>
        <strain evidence="3">CGMCC 1.16226</strain>
    </source>
</reference>
<gene>
    <name evidence="2" type="ORF">ACFSQT_03545</name>
</gene>
<sequence length="85" mass="9473">MHAAISEKTAPEIQSLGDRRMWGLEEAQSLHDSPFNDLLFQAQTVHRQNFDPQQGPAQPASQHQDRADVRRIAAIAASRRITKAG</sequence>
<organism evidence="2 3">
    <name type="scientific">Mesorhizobium calcicola</name>
    <dbReference type="NCBI Taxonomy" id="1300310"/>
    <lineage>
        <taxon>Bacteria</taxon>
        <taxon>Pseudomonadati</taxon>
        <taxon>Pseudomonadota</taxon>
        <taxon>Alphaproteobacteria</taxon>
        <taxon>Hyphomicrobiales</taxon>
        <taxon>Phyllobacteriaceae</taxon>
        <taxon>Mesorhizobium</taxon>
    </lineage>
</organism>
<proteinExistence type="predicted"/>
<accession>A0ABW4W6Z9</accession>